<dbReference type="WBParaSite" id="PSU_v2.g4616.t1">
    <property type="protein sequence ID" value="PSU_v2.g4616.t1"/>
    <property type="gene ID" value="PSU_v2.g4616"/>
</dbReference>
<dbReference type="Proteomes" id="UP000887577">
    <property type="component" value="Unplaced"/>
</dbReference>
<protein>
    <submittedName>
        <fullName evidence="2">Tc1-like transposase DDE domain-containing protein</fullName>
    </submittedName>
</protein>
<evidence type="ECO:0000313" key="1">
    <source>
        <dbReference type="Proteomes" id="UP000887577"/>
    </source>
</evidence>
<organism evidence="1 2">
    <name type="scientific">Panagrolaimus superbus</name>
    <dbReference type="NCBI Taxonomy" id="310955"/>
    <lineage>
        <taxon>Eukaryota</taxon>
        <taxon>Metazoa</taxon>
        <taxon>Ecdysozoa</taxon>
        <taxon>Nematoda</taxon>
        <taxon>Chromadorea</taxon>
        <taxon>Rhabditida</taxon>
        <taxon>Tylenchina</taxon>
        <taxon>Panagrolaimomorpha</taxon>
        <taxon>Panagrolaimoidea</taxon>
        <taxon>Panagrolaimidae</taxon>
        <taxon>Panagrolaimus</taxon>
    </lineage>
</organism>
<dbReference type="GO" id="GO:0003676">
    <property type="term" value="F:nucleic acid binding"/>
    <property type="evidence" value="ECO:0007669"/>
    <property type="project" value="InterPro"/>
</dbReference>
<dbReference type="AlphaFoldDB" id="A0A914YVK7"/>
<reference evidence="2" key="1">
    <citation type="submission" date="2022-11" db="UniProtKB">
        <authorList>
            <consortium name="WormBaseParasite"/>
        </authorList>
    </citation>
    <scope>IDENTIFICATION</scope>
</reference>
<proteinExistence type="predicted"/>
<sequence>MKWPSHSPDLNPIEHLWDVLGGHVGAQKHTSKADLFAHLEQEWLNIPKKTIEDLIESMPRGCAAVIAAKGYPIKY</sequence>
<evidence type="ECO:0000313" key="2">
    <source>
        <dbReference type="WBParaSite" id="PSU_v2.g4616.t1"/>
    </source>
</evidence>
<dbReference type="InterPro" id="IPR036397">
    <property type="entry name" value="RNaseH_sf"/>
</dbReference>
<accession>A0A914YVK7</accession>
<keyword evidence="1" id="KW-1185">Reference proteome</keyword>
<dbReference type="Gene3D" id="3.30.420.10">
    <property type="entry name" value="Ribonuclease H-like superfamily/Ribonuclease H"/>
    <property type="match status" value="1"/>
</dbReference>
<name>A0A914YVK7_9BILA</name>